<dbReference type="RefSeq" id="WP_213363120.1">
    <property type="nucleotide sequence ID" value="NZ_BSFM01000003.1"/>
</dbReference>
<protein>
    <submittedName>
        <fullName evidence="2">Uncharacterized protein</fullName>
    </submittedName>
</protein>
<keyword evidence="3" id="KW-1185">Reference proteome</keyword>
<evidence type="ECO:0000313" key="2">
    <source>
        <dbReference type="EMBL" id="GLK82471.1"/>
    </source>
</evidence>
<feature type="transmembrane region" description="Helical" evidence="1">
    <location>
        <begin position="6"/>
        <end position="26"/>
    </location>
</feature>
<gene>
    <name evidence="2" type="ORF">GCM10017653_05400</name>
</gene>
<reference evidence="2" key="2">
    <citation type="submission" date="2023-01" db="EMBL/GenBank/DDBJ databases">
        <authorList>
            <person name="Sun Q."/>
            <person name="Evtushenko L."/>
        </authorList>
    </citation>
    <scope>NUCLEOTIDE SEQUENCE</scope>
    <source>
        <strain evidence="2">VKM B-2789</strain>
    </source>
</reference>
<evidence type="ECO:0000313" key="3">
    <source>
        <dbReference type="Proteomes" id="UP001143330"/>
    </source>
</evidence>
<keyword evidence="1" id="KW-0472">Membrane</keyword>
<reference evidence="2" key="1">
    <citation type="journal article" date="2014" name="Int. J. Syst. Evol. Microbiol.">
        <title>Complete genome sequence of Corynebacterium casei LMG S-19264T (=DSM 44701T), isolated from a smear-ripened cheese.</title>
        <authorList>
            <consortium name="US DOE Joint Genome Institute (JGI-PGF)"/>
            <person name="Walter F."/>
            <person name="Albersmeier A."/>
            <person name="Kalinowski J."/>
            <person name="Ruckert C."/>
        </authorList>
    </citation>
    <scope>NUCLEOTIDE SEQUENCE</scope>
    <source>
        <strain evidence="2">VKM B-2789</strain>
    </source>
</reference>
<sequence>MVFLLLELWPYVLGAAAIGLLTGWFCGCAPHRSRTLAEVEAPDTSLEAKP</sequence>
<dbReference type="EMBL" id="BSFM01000003">
    <property type="protein sequence ID" value="GLK82471.1"/>
    <property type="molecule type" value="Genomic_DNA"/>
</dbReference>
<comment type="caution">
    <text evidence="2">The sequence shown here is derived from an EMBL/GenBank/DDBJ whole genome shotgun (WGS) entry which is preliminary data.</text>
</comment>
<name>A0A9W6JRK6_9HYPH</name>
<keyword evidence="1" id="KW-0812">Transmembrane</keyword>
<organism evidence="2 3">
    <name type="scientific">Ancylobacter defluvii</name>
    <dbReference type="NCBI Taxonomy" id="1282440"/>
    <lineage>
        <taxon>Bacteria</taxon>
        <taxon>Pseudomonadati</taxon>
        <taxon>Pseudomonadota</taxon>
        <taxon>Alphaproteobacteria</taxon>
        <taxon>Hyphomicrobiales</taxon>
        <taxon>Xanthobacteraceae</taxon>
        <taxon>Ancylobacter</taxon>
    </lineage>
</organism>
<accession>A0A9W6JRK6</accession>
<proteinExistence type="predicted"/>
<dbReference type="Proteomes" id="UP001143330">
    <property type="component" value="Unassembled WGS sequence"/>
</dbReference>
<evidence type="ECO:0000256" key="1">
    <source>
        <dbReference type="SAM" id="Phobius"/>
    </source>
</evidence>
<dbReference type="AlphaFoldDB" id="A0A9W6JRK6"/>
<keyword evidence="1" id="KW-1133">Transmembrane helix</keyword>